<dbReference type="Proteomes" id="UP001250214">
    <property type="component" value="Unassembled WGS sequence"/>
</dbReference>
<dbReference type="Pfam" id="PF19054">
    <property type="entry name" value="DUF5753"/>
    <property type="match status" value="1"/>
</dbReference>
<dbReference type="InterPro" id="IPR001387">
    <property type="entry name" value="Cro/C1-type_HTH"/>
</dbReference>
<proteinExistence type="predicted"/>
<dbReference type="CDD" id="cd00093">
    <property type="entry name" value="HTH_XRE"/>
    <property type="match status" value="1"/>
</dbReference>
<reference evidence="3" key="1">
    <citation type="submission" date="2023-07" db="EMBL/GenBank/DDBJ databases">
        <title>Novel species in the genus Lipingzhangella isolated from Sambhar Salt Lake.</title>
        <authorList>
            <person name="Jiya N."/>
            <person name="Kajale S."/>
            <person name="Sharma A."/>
        </authorList>
    </citation>
    <scope>NUCLEOTIDE SEQUENCE [LARGE SCALE GENOMIC DNA]</scope>
    <source>
        <strain evidence="3">LS1_29</strain>
    </source>
</reference>
<protein>
    <submittedName>
        <fullName evidence="2">Helix-turn-helix transcriptional regulator</fullName>
    </submittedName>
</protein>
<organism evidence="2 3">
    <name type="scientific">Lipingzhangella rawalii</name>
    <dbReference type="NCBI Taxonomy" id="2055835"/>
    <lineage>
        <taxon>Bacteria</taxon>
        <taxon>Bacillati</taxon>
        <taxon>Actinomycetota</taxon>
        <taxon>Actinomycetes</taxon>
        <taxon>Streptosporangiales</taxon>
        <taxon>Nocardiopsidaceae</taxon>
        <taxon>Lipingzhangella</taxon>
    </lineage>
</organism>
<dbReference type="PROSITE" id="PS50943">
    <property type="entry name" value="HTH_CROC1"/>
    <property type="match status" value="1"/>
</dbReference>
<name>A0ABU2H7E9_9ACTN</name>
<dbReference type="SMART" id="SM00530">
    <property type="entry name" value="HTH_XRE"/>
    <property type="match status" value="1"/>
</dbReference>
<dbReference type="RefSeq" id="WP_310912273.1">
    <property type="nucleotide sequence ID" value="NZ_JAVLVT010000004.1"/>
</dbReference>
<dbReference type="EMBL" id="JAVLVT010000004">
    <property type="protein sequence ID" value="MDS1270725.1"/>
    <property type="molecule type" value="Genomic_DNA"/>
</dbReference>
<dbReference type="InterPro" id="IPR043917">
    <property type="entry name" value="DUF5753"/>
</dbReference>
<accession>A0ABU2H7E9</accession>
<evidence type="ECO:0000313" key="3">
    <source>
        <dbReference type="Proteomes" id="UP001250214"/>
    </source>
</evidence>
<comment type="caution">
    <text evidence="2">The sequence shown here is derived from an EMBL/GenBank/DDBJ whole genome shotgun (WGS) entry which is preliminary data.</text>
</comment>
<dbReference type="Gene3D" id="1.10.260.40">
    <property type="entry name" value="lambda repressor-like DNA-binding domains"/>
    <property type="match status" value="1"/>
</dbReference>
<evidence type="ECO:0000259" key="1">
    <source>
        <dbReference type="PROSITE" id="PS50943"/>
    </source>
</evidence>
<gene>
    <name evidence="2" type="ORF">RIF23_10480</name>
</gene>
<dbReference type="Pfam" id="PF13560">
    <property type="entry name" value="HTH_31"/>
    <property type="match status" value="1"/>
</dbReference>
<dbReference type="InterPro" id="IPR010982">
    <property type="entry name" value="Lambda_DNA-bd_dom_sf"/>
</dbReference>
<keyword evidence="3" id="KW-1185">Reference proteome</keyword>
<evidence type="ECO:0000313" key="2">
    <source>
        <dbReference type="EMBL" id="MDS1270725.1"/>
    </source>
</evidence>
<dbReference type="SUPFAM" id="SSF47413">
    <property type="entry name" value="lambda repressor-like DNA-binding domains"/>
    <property type="match status" value="1"/>
</dbReference>
<sequence>MSSPWSSAQQALQSLGVRLREIRTDAGLSGLVLAERAGWHSSKVSKIEHARQRPTPEDVRRWCEVCDAVEEVADLVQTLRSVEEMFVSWRRLECSGFDAINRSVQPLWERTRRFRIYQSQLVPGPLQTSSYIATVLFGVRNLRTVPDDVAATVQTRLDRQRVVREGDHRFAVVLEESVLRHPVGGTEAMAGQLGHLLEAASLPSVALGVIPLGADRSAMLPVEGFWMFDDVQLDVELVSGFLRITQPGEIAMYGRTFSLLAEQAVYGAQARALINAAIEALT</sequence>
<feature type="domain" description="HTH cro/C1-type" evidence="1">
    <location>
        <begin position="19"/>
        <end position="75"/>
    </location>
</feature>